<dbReference type="EMBL" id="JBHTKY010000003">
    <property type="protein sequence ID" value="MFD1164801.1"/>
    <property type="molecule type" value="Genomic_DNA"/>
</dbReference>
<reference evidence="2" key="1">
    <citation type="journal article" date="2019" name="Int. J. Syst. Evol. Microbiol.">
        <title>The Global Catalogue of Microorganisms (GCM) 10K type strain sequencing project: providing services to taxonomists for standard genome sequencing and annotation.</title>
        <authorList>
            <consortium name="The Broad Institute Genomics Platform"/>
            <consortium name="The Broad Institute Genome Sequencing Center for Infectious Disease"/>
            <person name="Wu L."/>
            <person name="Ma J."/>
        </authorList>
    </citation>
    <scope>NUCLEOTIDE SEQUENCE [LARGE SCALE GENOMIC DNA]</scope>
    <source>
        <strain evidence="2">CCUG 52468</strain>
    </source>
</reference>
<dbReference type="RefSeq" id="WP_380894826.1">
    <property type="nucleotide sequence ID" value="NZ_JBHTKY010000003.1"/>
</dbReference>
<organism evidence="1 2">
    <name type="scientific">Sphingobacterium daejeonense</name>
    <dbReference type="NCBI Taxonomy" id="371142"/>
    <lineage>
        <taxon>Bacteria</taxon>
        <taxon>Pseudomonadati</taxon>
        <taxon>Bacteroidota</taxon>
        <taxon>Sphingobacteriia</taxon>
        <taxon>Sphingobacteriales</taxon>
        <taxon>Sphingobacteriaceae</taxon>
        <taxon>Sphingobacterium</taxon>
    </lineage>
</organism>
<proteinExistence type="predicted"/>
<evidence type="ECO:0000313" key="2">
    <source>
        <dbReference type="Proteomes" id="UP001597205"/>
    </source>
</evidence>
<protein>
    <submittedName>
        <fullName evidence="1">Uncharacterized protein</fullName>
    </submittedName>
</protein>
<accession>A0ABW3RI58</accession>
<keyword evidence="2" id="KW-1185">Reference proteome</keyword>
<evidence type="ECO:0000313" key="1">
    <source>
        <dbReference type="EMBL" id="MFD1164801.1"/>
    </source>
</evidence>
<gene>
    <name evidence="1" type="ORF">ACFQ2C_04185</name>
</gene>
<dbReference type="Proteomes" id="UP001597205">
    <property type="component" value="Unassembled WGS sequence"/>
</dbReference>
<sequence length="137" mass="15396">MKHILSIAILLLGWCIPSFSQITEKIPKKESLFQAPIQPIDKMDNAAKFQSKMDSLNKSSNINVEIPNAYKGKGDNLIKGLEQKDDTVIREKYLSGKESVIMPGTEKLDSNNLNLQIDTVKNIKLIQPKKSNQSKNK</sequence>
<comment type="caution">
    <text evidence="1">The sequence shown here is derived from an EMBL/GenBank/DDBJ whole genome shotgun (WGS) entry which is preliminary data.</text>
</comment>
<name>A0ABW3RI58_9SPHI</name>